<protein>
    <submittedName>
        <fullName evidence="2">Uncharacterized protein</fullName>
    </submittedName>
</protein>
<dbReference type="AlphaFoldDB" id="A0A2G8K9P6"/>
<reference evidence="2 3" key="1">
    <citation type="journal article" date="2017" name="PLoS Biol.">
        <title>The sea cucumber genome provides insights into morphological evolution and visceral regeneration.</title>
        <authorList>
            <person name="Zhang X."/>
            <person name="Sun L."/>
            <person name="Yuan J."/>
            <person name="Sun Y."/>
            <person name="Gao Y."/>
            <person name="Zhang L."/>
            <person name="Li S."/>
            <person name="Dai H."/>
            <person name="Hamel J.F."/>
            <person name="Liu C."/>
            <person name="Yu Y."/>
            <person name="Liu S."/>
            <person name="Lin W."/>
            <person name="Guo K."/>
            <person name="Jin S."/>
            <person name="Xu P."/>
            <person name="Storey K.B."/>
            <person name="Huan P."/>
            <person name="Zhang T."/>
            <person name="Zhou Y."/>
            <person name="Zhang J."/>
            <person name="Lin C."/>
            <person name="Li X."/>
            <person name="Xing L."/>
            <person name="Huo D."/>
            <person name="Sun M."/>
            <person name="Wang L."/>
            <person name="Mercier A."/>
            <person name="Li F."/>
            <person name="Yang H."/>
            <person name="Xiang J."/>
        </authorList>
    </citation>
    <scope>NUCLEOTIDE SEQUENCE [LARGE SCALE GENOMIC DNA]</scope>
    <source>
        <strain evidence="2">Shaxun</strain>
        <tissue evidence="2">Muscle</tissue>
    </source>
</reference>
<evidence type="ECO:0000313" key="2">
    <source>
        <dbReference type="EMBL" id="PIK44707.1"/>
    </source>
</evidence>
<evidence type="ECO:0000256" key="1">
    <source>
        <dbReference type="SAM" id="MobiDB-lite"/>
    </source>
</evidence>
<name>A0A2G8K9P6_STIJA</name>
<sequence>MLLFPAVSQIIQDQAEAGSKTEAESANPSMDQTEDWKHHQVQCQETALEENKASLLEDDWSTSKAY</sequence>
<evidence type="ECO:0000313" key="3">
    <source>
        <dbReference type="Proteomes" id="UP000230750"/>
    </source>
</evidence>
<gene>
    <name evidence="2" type="ORF">BSL78_18428</name>
</gene>
<comment type="caution">
    <text evidence="2">The sequence shown here is derived from an EMBL/GenBank/DDBJ whole genome shotgun (WGS) entry which is preliminary data.</text>
</comment>
<organism evidence="2 3">
    <name type="scientific">Stichopus japonicus</name>
    <name type="common">Sea cucumber</name>
    <dbReference type="NCBI Taxonomy" id="307972"/>
    <lineage>
        <taxon>Eukaryota</taxon>
        <taxon>Metazoa</taxon>
        <taxon>Echinodermata</taxon>
        <taxon>Eleutherozoa</taxon>
        <taxon>Echinozoa</taxon>
        <taxon>Holothuroidea</taxon>
        <taxon>Aspidochirotacea</taxon>
        <taxon>Aspidochirotida</taxon>
        <taxon>Stichopodidae</taxon>
        <taxon>Apostichopus</taxon>
    </lineage>
</organism>
<dbReference type="EMBL" id="MRZV01000760">
    <property type="protein sequence ID" value="PIK44707.1"/>
    <property type="molecule type" value="Genomic_DNA"/>
</dbReference>
<proteinExistence type="predicted"/>
<accession>A0A2G8K9P6</accession>
<keyword evidence="3" id="KW-1185">Reference proteome</keyword>
<dbReference type="Proteomes" id="UP000230750">
    <property type="component" value="Unassembled WGS sequence"/>
</dbReference>
<feature type="region of interest" description="Disordered" evidence="1">
    <location>
        <begin position="13"/>
        <end position="33"/>
    </location>
</feature>